<accession>A0A1R3RTN6</accession>
<dbReference type="PRINTS" id="PR01036">
    <property type="entry name" value="TCRTETB"/>
</dbReference>
<dbReference type="Gene3D" id="1.20.1720.10">
    <property type="entry name" value="Multidrug resistance protein D"/>
    <property type="match status" value="1"/>
</dbReference>
<dbReference type="Gene3D" id="1.10.630.10">
    <property type="entry name" value="Cytochrome P450"/>
    <property type="match status" value="1"/>
</dbReference>
<feature type="transmembrane region" description="Helical" evidence="8">
    <location>
        <begin position="188"/>
        <end position="215"/>
    </location>
</feature>
<feature type="transmembrane region" description="Helical" evidence="8">
    <location>
        <begin position="108"/>
        <end position="132"/>
    </location>
</feature>
<feature type="domain" description="Rhodopsin" evidence="9">
    <location>
        <begin position="81"/>
        <end position="197"/>
    </location>
</feature>
<dbReference type="InterPro" id="IPR036259">
    <property type="entry name" value="MFS_trans_sf"/>
</dbReference>
<sequence length="665" mass="71194">MDTTAHPTGLKPPAFLAIGVALVALGTLAVSIRLWVSLRYVNKRFFADDYISATAPIFLSATWALNDVVVTAMTRPTTTLVVLAQALILFFLVRVFRVKRWLRIASYMTLLVTAVLFIMGMSITVAVCAPRSQGLSLGFIETCSRMSSTMGVFLGTVAVVMDLIILILPIPVVLALQLPLRKKLSLVLLFLSGIFIIESCIAIIIGCVPAIYSYWARFHPAPLEWIKAFKVTSFGTGNSGNSANLLNGGGPSAYVALSGCNFSKDSKGIAPTATSSTSRDDMIRWVCHHYFKAASKICLPRVKERLEHTAKSKADASYSWNPPKDGLQWIIDECYASGQPAQLAPERVCHRLLIGNDVSLLSTSFTVQNVILDLVSAQPSLGFIEALREECATGLKETGGGWTYESVRKLKLVDSAIRESMRLSPFASVGLPRTVAHPNGLVLNHPSVRVPRGTVLALPLEPIHRDEAFYPNADQFDAFRFVRGTGGNADDPAVSDNFQGDKEADAPELVDKEHPVSLGTTFVALCLLAFISALDVATITTALPTITADIGGSTQYVWIANSFVVASSVLQPLYGQLANIFGRRNPLVASTALFTVGSGIAGGASNPAMLIAGRTVQGVGAGGMYVLLDIVCADLVPLRERGKYLGLMFSWSGLAAALGPVVGGV</sequence>
<evidence type="ECO:0000256" key="6">
    <source>
        <dbReference type="ARBA" id="ARBA00023136"/>
    </source>
</evidence>
<dbReference type="GO" id="GO:0005506">
    <property type="term" value="F:iron ion binding"/>
    <property type="evidence" value="ECO:0007669"/>
    <property type="project" value="InterPro"/>
</dbReference>
<name>A0A1R3RTN6_ASPC5</name>
<evidence type="ECO:0000259" key="9">
    <source>
        <dbReference type="Pfam" id="PF20684"/>
    </source>
</evidence>
<comment type="similarity">
    <text evidence="2">Belongs to the major facilitator superfamily.</text>
</comment>
<dbReference type="VEuPathDB" id="FungiDB:ASPCADRAFT_128032"/>
<comment type="subcellular location">
    <subcellularLocation>
        <location evidence="1">Membrane</location>
        <topology evidence="1">Multi-pass membrane protein</topology>
    </subcellularLocation>
</comment>
<evidence type="ECO:0000256" key="4">
    <source>
        <dbReference type="ARBA" id="ARBA00022692"/>
    </source>
</evidence>
<dbReference type="GO" id="GO:0005886">
    <property type="term" value="C:plasma membrane"/>
    <property type="evidence" value="ECO:0007669"/>
    <property type="project" value="TreeGrafter"/>
</dbReference>
<dbReference type="AlphaFoldDB" id="A0A1R3RTN6"/>
<evidence type="ECO:0000313" key="11">
    <source>
        <dbReference type="Proteomes" id="UP000188318"/>
    </source>
</evidence>
<evidence type="ECO:0000256" key="8">
    <source>
        <dbReference type="SAM" id="Phobius"/>
    </source>
</evidence>
<feature type="transmembrane region" description="Helical" evidence="8">
    <location>
        <begin position="14"/>
        <end position="35"/>
    </location>
</feature>
<dbReference type="GO" id="GO:0022857">
    <property type="term" value="F:transmembrane transporter activity"/>
    <property type="evidence" value="ECO:0007669"/>
    <property type="project" value="InterPro"/>
</dbReference>
<feature type="transmembrane region" description="Helical" evidence="8">
    <location>
        <begin position="152"/>
        <end position="176"/>
    </location>
</feature>
<dbReference type="GO" id="GO:0004497">
    <property type="term" value="F:monooxygenase activity"/>
    <property type="evidence" value="ECO:0007669"/>
    <property type="project" value="InterPro"/>
</dbReference>
<dbReference type="InterPro" id="IPR036396">
    <property type="entry name" value="Cyt_P450_sf"/>
</dbReference>
<reference evidence="11" key="1">
    <citation type="journal article" date="2017" name="Genome Biol.">
        <title>Comparative genomics reveals high biological diversity and specific adaptations in the industrially and medically important fungal genus Aspergillus.</title>
        <authorList>
            <person name="de Vries R.P."/>
            <person name="Riley R."/>
            <person name="Wiebenga A."/>
            <person name="Aguilar-Osorio G."/>
            <person name="Amillis S."/>
            <person name="Uchima C.A."/>
            <person name="Anderluh G."/>
            <person name="Asadollahi M."/>
            <person name="Askin M."/>
            <person name="Barry K."/>
            <person name="Battaglia E."/>
            <person name="Bayram O."/>
            <person name="Benocci T."/>
            <person name="Braus-Stromeyer S.A."/>
            <person name="Caldana C."/>
            <person name="Canovas D."/>
            <person name="Cerqueira G.C."/>
            <person name="Chen F."/>
            <person name="Chen W."/>
            <person name="Choi C."/>
            <person name="Clum A."/>
            <person name="Dos Santos R.A."/>
            <person name="Damasio A.R."/>
            <person name="Diallinas G."/>
            <person name="Emri T."/>
            <person name="Fekete E."/>
            <person name="Flipphi M."/>
            <person name="Freyberg S."/>
            <person name="Gallo A."/>
            <person name="Gournas C."/>
            <person name="Habgood R."/>
            <person name="Hainaut M."/>
            <person name="Harispe M.L."/>
            <person name="Henrissat B."/>
            <person name="Hilden K.S."/>
            <person name="Hope R."/>
            <person name="Hossain A."/>
            <person name="Karabika E."/>
            <person name="Karaffa L."/>
            <person name="Karanyi Z."/>
            <person name="Krasevec N."/>
            <person name="Kuo A."/>
            <person name="Kusch H."/>
            <person name="LaButti K."/>
            <person name="Lagendijk E.L."/>
            <person name="Lapidus A."/>
            <person name="Levasseur A."/>
            <person name="Lindquist E."/>
            <person name="Lipzen A."/>
            <person name="Logrieco A.F."/>
            <person name="MacCabe A."/>
            <person name="Maekelae M.R."/>
            <person name="Malavazi I."/>
            <person name="Melin P."/>
            <person name="Meyer V."/>
            <person name="Mielnichuk N."/>
            <person name="Miskei M."/>
            <person name="Molnar A.P."/>
            <person name="Mule G."/>
            <person name="Ngan C.Y."/>
            <person name="Orejas M."/>
            <person name="Orosz E."/>
            <person name="Ouedraogo J.P."/>
            <person name="Overkamp K.M."/>
            <person name="Park H.-S."/>
            <person name="Perrone G."/>
            <person name="Piumi F."/>
            <person name="Punt P.J."/>
            <person name="Ram A.F."/>
            <person name="Ramon A."/>
            <person name="Rauscher S."/>
            <person name="Record E."/>
            <person name="Riano-Pachon D.M."/>
            <person name="Robert V."/>
            <person name="Roehrig J."/>
            <person name="Ruller R."/>
            <person name="Salamov A."/>
            <person name="Salih N.S."/>
            <person name="Samson R.A."/>
            <person name="Sandor E."/>
            <person name="Sanguinetti M."/>
            <person name="Schuetze T."/>
            <person name="Sepcic K."/>
            <person name="Shelest E."/>
            <person name="Sherlock G."/>
            <person name="Sophianopoulou V."/>
            <person name="Squina F.M."/>
            <person name="Sun H."/>
            <person name="Susca A."/>
            <person name="Todd R.B."/>
            <person name="Tsang A."/>
            <person name="Unkles S.E."/>
            <person name="van de Wiele N."/>
            <person name="van Rossen-Uffink D."/>
            <person name="Oliveira J.V."/>
            <person name="Vesth T.C."/>
            <person name="Visser J."/>
            <person name="Yu J.-H."/>
            <person name="Zhou M."/>
            <person name="Andersen M.R."/>
            <person name="Archer D.B."/>
            <person name="Baker S.E."/>
            <person name="Benoit I."/>
            <person name="Brakhage A.A."/>
            <person name="Braus G.H."/>
            <person name="Fischer R."/>
            <person name="Frisvad J.C."/>
            <person name="Goldman G.H."/>
            <person name="Houbraken J."/>
            <person name="Oakley B."/>
            <person name="Pocsi I."/>
            <person name="Scazzocchio C."/>
            <person name="Seiboth B."/>
            <person name="vanKuyk P.A."/>
            <person name="Wortman J."/>
            <person name="Dyer P.S."/>
            <person name="Grigoriev I.V."/>
        </authorList>
    </citation>
    <scope>NUCLEOTIDE SEQUENCE [LARGE SCALE GENOMIC DNA]</scope>
    <source>
        <strain evidence="11">ITEM 5010</strain>
    </source>
</reference>
<proteinExistence type="inferred from homology"/>
<dbReference type="Pfam" id="PF07690">
    <property type="entry name" value="MFS_1"/>
    <property type="match status" value="1"/>
</dbReference>
<dbReference type="InterPro" id="IPR001128">
    <property type="entry name" value="Cyt_P450"/>
</dbReference>
<keyword evidence="11" id="KW-1185">Reference proteome</keyword>
<keyword evidence="3" id="KW-0813">Transport</keyword>
<evidence type="ECO:0000256" key="3">
    <source>
        <dbReference type="ARBA" id="ARBA00022448"/>
    </source>
</evidence>
<dbReference type="Pfam" id="PF20684">
    <property type="entry name" value="Fung_rhodopsin"/>
    <property type="match status" value="1"/>
</dbReference>
<feature type="transmembrane region" description="Helical" evidence="8">
    <location>
        <begin position="77"/>
        <end position="96"/>
    </location>
</feature>
<evidence type="ECO:0000256" key="2">
    <source>
        <dbReference type="ARBA" id="ARBA00008335"/>
    </source>
</evidence>
<organism evidence="10 11">
    <name type="scientific">Aspergillus carbonarius (strain ITEM 5010)</name>
    <dbReference type="NCBI Taxonomy" id="602072"/>
    <lineage>
        <taxon>Eukaryota</taxon>
        <taxon>Fungi</taxon>
        <taxon>Dikarya</taxon>
        <taxon>Ascomycota</taxon>
        <taxon>Pezizomycotina</taxon>
        <taxon>Eurotiomycetes</taxon>
        <taxon>Eurotiomycetidae</taxon>
        <taxon>Eurotiales</taxon>
        <taxon>Aspergillaceae</taxon>
        <taxon>Aspergillus</taxon>
        <taxon>Aspergillus subgen. Circumdati</taxon>
    </lineage>
</organism>
<dbReference type="SUPFAM" id="SSF103473">
    <property type="entry name" value="MFS general substrate transporter"/>
    <property type="match status" value="1"/>
</dbReference>
<evidence type="ECO:0000256" key="7">
    <source>
        <dbReference type="ARBA" id="ARBA00023180"/>
    </source>
</evidence>
<keyword evidence="6 8" id="KW-0472">Membrane</keyword>
<gene>
    <name evidence="10" type="ORF">ASPCADRAFT_128032</name>
</gene>
<keyword evidence="4 8" id="KW-0812">Transmembrane</keyword>
<dbReference type="GO" id="GO:0020037">
    <property type="term" value="F:heme binding"/>
    <property type="evidence" value="ECO:0007669"/>
    <property type="project" value="InterPro"/>
</dbReference>
<dbReference type="PANTHER" id="PTHR23501:SF187">
    <property type="entry name" value="MAJOR FACILITATOR SUPERFAMILY (MFS) PROFILE DOMAIN-CONTAINING PROTEIN"/>
    <property type="match status" value="1"/>
</dbReference>
<dbReference type="GO" id="GO:0016705">
    <property type="term" value="F:oxidoreductase activity, acting on paired donors, with incorporation or reduction of molecular oxygen"/>
    <property type="evidence" value="ECO:0007669"/>
    <property type="project" value="InterPro"/>
</dbReference>
<dbReference type="InterPro" id="IPR011701">
    <property type="entry name" value="MFS"/>
</dbReference>
<dbReference type="InterPro" id="IPR049326">
    <property type="entry name" value="Rhodopsin_dom_fungi"/>
</dbReference>
<evidence type="ECO:0000256" key="5">
    <source>
        <dbReference type="ARBA" id="ARBA00022989"/>
    </source>
</evidence>
<keyword evidence="5 8" id="KW-1133">Transmembrane helix</keyword>
<feature type="transmembrane region" description="Helical" evidence="8">
    <location>
        <begin position="47"/>
        <end position="65"/>
    </location>
</feature>
<dbReference type="EMBL" id="KV907496">
    <property type="protein sequence ID" value="OOF97841.1"/>
    <property type="molecule type" value="Genomic_DNA"/>
</dbReference>
<dbReference type="Pfam" id="PF00067">
    <property type="entry name" value="p450"/>
    <property type="match status" value="1"/>
</dbReference>
<protein>
    <recommendedName>
        <fullName evidence="9">Rhodopsin domain-containing protein</fullName>
    </recommendedName>
</protein>
<dbReference type="Proteomes" id="UP000188318">
    <property type="component" value="Unassembled WGS sequence"/>
</dbReference>
<evidence type="ECO:0000313" key="10">
    <source>
        <dbReference type="EMBL" id="OOF97841.1"/>
    </source>
</evidence>
<dbReference type="OrthoDB" id="10021397at2759"/>
<dbReference type="SUPFAM" id="SSF48264">
    <property type="entry name" value="Cytochrome P450"/>
    <property type="match status" value="1"/>
</dbReference>
<keyword evidence="7" id="KW-0325">Glycoprotein</keyword>
<dbReference type="PANTHER" id="PTHR23501">
    <property type="entry name" value="MAJOR FACILITATOR SUPERFAMILY"/>
    <property type="match status" value="1"/>
</dbReference>
<evidence type="ECO:0000256" key="1">
    <source>
        <dbReference type="ARBA" id="ARBA00004141"/>
    </source>
</evidence>